<dbReference type="FunFam" id="1.10.1200.10:FF:000005">
    <property type="entry name" value="Nonribosomal peptide synthetase 1"/>
    <property type="match status" value="1"/>
</dbReference>
<keyword evidence="6" id="KW-1185">Reference proteome</keyword>
<dbReference type="Gene3D" id="1.10.1200.10">
    <property type="entry name" value="ACP-like"/>
    <property type="match status" value="1"/>
</dbReference>
<dbReference type="InterPro" id="IPR006162">
    <property type="entry name" value="Ppantetheine_attach_site"/>
</dbReference>
<dbReference type="InterPro" id="IPR025110">
    <property type="entry name" value="AMP-bd_C"/>
</dbReference>
<dbReference type="InterPro" id="IPR036736">
    <property type="entry name" value="ACP-like_sf"/>
</dbReference>
<dbReference type="NCBIfam" id="TIGR01733">
    <property type="entry name" value="AA-adenyl-dom"/>
    <property type="match status" value="1"/>
</dbReference>
<evidence type="ECO:0000256" key="1">
    <source>
        <dbReference type="ARBA" id="ARBA00001957"/>
    </source>
</evidence>
<dbReference type="PROSITE" id="PS00455">
    <property type="entry name" value="AMP_BINDING"/>
    <property type="match status" value="1"/>
</dbReference>
<dbReference type="Proteomes" id="UP000238762">
    <property type="component" value="Unassembled WGS sequence"/>
</dbReference>
<comment type="cofactor">
    <cofactor evidence="1">
        <name>pantetheine 4'-phosphate</name>
        <dbReference type="ChEBI" id="CHEBI:47942"/>
    </cofactor>
</comment>
<dbReference type="Gene3D" id="3.40.50.1820">
    <property type="entry name" value="alpha/beta hydrolase"/>
    <property type="match status" value="1"/>
</dbReference>
<dbReference type="InterPro" id="IPR023213">
    <property type="entry name" value="CAT-like_dom_sf"/>
</dbReference>
<dbReference type="GO" id="GO:0008610">
    <property type="term" value="P:lipid biosynthetic process"/>
    <property type="evidence" value="ECO:0007669"/>
    <property type="project" value="UniProtKB-ARBA"/>
</dbReference>
<dbReference type="InterPro" id="IPR020806">
    <property type="entry name" value="PKS_PP-bd"/>
</dbReference>
<evidence type="ECO:0000259" key="4">
    <source>
        <dbReference type="PROSITE" id="PS50075"/>
    </source>
</evidence>
<accession>A0A2T1C0F8</accession>
<dbReference type="GO" id="GO:0003824">
    <property type="term" value="F:catalytic activity"/>
    <property type="evidence" value="ECO:0007669"/>
    <property type="project" value="InterPro"/>
</dbReference>
<dbReference type="PROSITE" id="PS00012">
    <property type="entry name" value="PHOSPHOPANTETHEINE"/>
    <property type="match status" value="1"/>
</dbReference>
<evidence type="ECO:0000256" key="3">
    <source>
        <dbReference type="ARBA" id="ARBA00022553"/>
    </source>
</evidence>
<feature type="domain" description="Carrier" evidence="4">
    <location>
        <begin position="937"/>
        <end position="1012"/>
    </location>
</feature>
<keyword evidence="2" id="KW-0596">Phosphopantetheine</keyword>
<reference evidence="5 6" key="1">
    <citation type="submission" date="2018-02" db="EMBL/GenBank/DDBJ databases">
        <authorList>
            <person name="Cohen D.B."/>
            <person name="Kent A.D."/>
        </authorList>
    </citation>
    <scope>NUCLEOTIDE SEQUENCE [LARGE SCALE GENOMIC DNA]</scope>
    <source>
        <strain evidence="5 6">CCAP 1448/3</strain>
    </source>
</reference>
<dbReference type="Pfam" id="PF00501">
    <property type="entry name" value="AMP-binding"/>
    <property type="match status" value="1"/>
</dbReference>
<dbReference type="Gene3D" id="3.30.559.10">
    <property type="entry name" value="Chloramphenicol acetyltransferase-like domain"/>
    <property type="match status" value="1"/>
</dbReference>
<dbReference type="InterPro" id="IPR029058">
    <property type="entry name" value="AB_hydrolase_fold"/>
</dbReference>
<evidence type="ECO:0000313" key="6">
    <source>
        <dbReference type="Proteomes" id="UP000238762"/>
    </source>
</evidence>
<dbReference type="SUPFAM" id="SSF53474">
    <property type="entry name" value="alpha/beta-Hydrolases"/>
    <property type="match status" value="1"/>
</dbReference>
<sequence>MSANATLELLEGFRLSPQQKHLWLLQNNEKFYCAQIAVSINGNLDLDVLKTAIEKAIAKHDILRTKFICPRGVKVPLQIIEEQIALNWNKIDLAGIDHTEIERLAKQEINRLKSSFSFPQLQALLIKISPQEHFLILTLPALHADRKSLDNLVIEIIEAYQFPRKLDEDVVQYVQFSEWQNELIAERSDSPNKVELAETDNLVLPFQLRKNNSGSECDRSSQKLSFSLLQLLEDSELNIRSFFLACWLVLLNGFTERSPLTIAYLDSGRNEPELESTIGLFANYVPLSYEVKPEETFSNLLARVKRSLTEVANSEYLDLSNLDVTSYQVLPFAFNFYSRKTRYQTKDLTWEIATDYIDSDTKKIQISILQTELDLSCQITYDVNLFDTKDVDYFLRCFHTLVESAAKNPDASTEKLEMLTQSDRQQLLLDFNNTKTDFPQDKCIHHLFEEQVKRTPNNIAVVCESEQLTYAELDAKANQIANDLRNLGVKPDVVVGMRCERSVEAIAIMFGILKAGGAYLPLDPTLPPKNLELRLQDAQATILIDNSTQLELQCIASVPAENIKSETLNLNHLAYIIYTSGSTGKPKGVAVEHRQLLNYVYSIQERLNLPLGASYATVSTLAADLGNTTIFPALCTGGCLHIISTECATNPHAFAEYCRQHPIDCLKIVPSHLETLLSSTTSADFLPRQRLILGGEACSWQLIRQIKELTPNCEIYNHYGPTETTVGVLTYRVEEIPEDPISQIVPLGTAIANTQLYILDKYLQPVPIGVVGELYIGGNNVARGYIHQPKLTQERFIPHPFSQKVGDRLYQTGDLARYNRDGNLEFVGRMDNQIKIRGYRVEIEEIEVILSHHPDVKQAAVTFSQQKGLSAYIVSASGGINSQSLRDFLKLRLPDYAIPTAFIPLKTLPLTPNGKVDRNAIATLESNRKRTESKPISPRELVELQLTQIWESLLTIRPIGVTDNFFEIGGHSLLAVRLVAQIEQYFNYQIPVAKLLQEPTIERLAAIIRQQPQNASTLPLICLQSQGHLQPFFCVHPIGGNVICYYDLAKYLAPNRPFYGLEAPGLYGECEPLKSIEDLATYYIAAMRRVQPQGSYLIGGWSMGGIVALEIARQLEQQDEKVDLLALLDTNPPLKAYQPQTLDDVSDAKLLADIAIATANFQGNDLDNLGEEIERISPDNQLAYVWKIMKELEFIPPDIGLDKLGNLLNVYRANNQGLINYKDPGYEGKINLFIATENDNYDNIQISAKNYIQDWHKLAGDRLIKHSVPGDHASILTEPNVQLLAKQIEECIETLPAKVNIA</sequence>
<proteinExistence type="predicted"/>
<protein>
    <submittedName>
        <fullName evidence="5">Non-ribosomal peptide synthetase</fullName>
    </submittedName>
</protein>
<dbReference type="Pfam" id="PF00975">
    <property type="entry name" value="Thioesterase"/>
    <property type="match status" value="1"/>
</dbReference>
<name>A0A2T1C0F8_9CYAN</name>
<dbReference type="InterPro" id="IPR042099">
    <property type="entry name" value="ANL_N_sf"/>
</dbReference>
<dbReference type="InterPro" id="IPR020845">
    <property type="entry name" value="AMP-binding_CS"/>
</dbReference>
<dbReference type="InterPro" id="IPR045851">
    <property type="entry name" value="AMP-bd_C_sf"/>
</dbReference>
<dbReference type="InterPro" id="IPR010071">
    <property type="entry name" value="AA_adenyl_dom"/>
</dbReference>
<dbReference type="CDD" id="cd05930">
    <property type="entry name" value="A_NRPS"/>
    <property type="match status" value="1"/>
</dbReference>
<dbReference type="InterPro" id="IPR000873">
    <property type="entry name" value="AMP-dep_synth/lig_dom"/>
</dbReference>
<dbReference type="PANTHER" id="PTHR45527:SF1">
    <property type="entry name" value="FATTY ACID SYNTHASE"/>
    <property type="match status" value="1"/>
</dbReference>
<organism evidence="5 6">
    <name type="scientific">Merismopedia glauca CCAP 1448/3</name>
    <dbReference type="NCBI Taxonomy" id="1296344"/>
    <lineage>
        <taxon>Bacteria</taxon>
        <taxon>Bacillati</taxon>
        <taxon>Cyanobacteriota</taxon>
        <taxon>Cyanophyceae</taxon>
        <taxon>Synechococcales</taxon>
        <taxon>Merismopediaceae</taxon>
        <taxon>Merismopedia</taxon>
    </lineage>
</organism>
<dbReference type="FunFam" id="2.30.38.10:FF:000001">
    <property type="entry name" value="Non-ribosomal peptide synthetase PvdI"/>
    <property type="match status" value="1"/>
</dbReference>
<dbReference type="GO" id="GO:0031177">
    <property type="term" value="F:phosphopantetheine binding"/>
    <property type="evidence" value="ECO:0007669"/>
    <property type="project" value="InterPro"/>
</dbReference>
<dbReference type="PROSITE" id="PS50075">
    <property type="entry name" value="CARRIER"/>
    <property type="match status" value="1"/>
</dbReference>
<dbReference type="Gene3D" id="3.30.559.30">
    <property type="entry name" value="Nonribosomal peptide synthetase, condensation domain"/>
    <property type="match status" value="1"/>
</dbReference>
<dbReference type="InterPro" id="IPR001031">
    <property type="entry name" value="Thioesterase"/>
</dbReference>
<dbReference type="InterPro" id="IPR001242">
    <property type="entry name" value="Condensation_dom"/>
</dbReference>
<dbReference type="Pfam" id="PF00550">
    <property type="entry name" value="PP-binding"/>
    <property type="match status" value="1"/>
</dbReference>
<evidence type="ECO:0000256" key="2">
    <source>
        <dbReference type="ARBA" id="ARBA00022450"/>
    </source>
</evidence>
<dbReference type="GO" id="GO:0005737">
    <property type="term" value="C:cytoplasm"/>
    <property type="evidence" value="ECO:0007669"/>
    <property type="project" value="TreeGrafter"/>
</dbReference>
<comment type="caution">
    <text evidence="5">The sequence shown here is derived from an EMBL/GenBank/DDBJ whole genome shotgun (WGS) entry which is preliminary data.</text>
</comment>
<keyword evidence="3" id="KW-0597">Phosphoprotein</keyword>
<dbReference type="PANTHER" id="PTHR45527">
    <property type="entry name" value="NONRIBOSOMAL PEPTIDE SYNTHETASE"/>
    <property type="match status" value="1"/>
</dbReference>
<dbReference type="GO" id="GO:0044550">
    <property type="term" value="P:secondary metabolite biosynthetic process"/>
    <property type="evidence" value="ECO:0007669"/>
    <property type="project" value="TreeGrafter"/>
</dbReference>
<dbReference type="OrthoDB" id="9765680at2"/>
<dbReference type="Pfam" id="PF00668">
    <property type="entry name" value="Condensation"/>
    <property type="match status" value="1"/>
</dbReference>
<dbReference type="SMART" id="SM00823">
    <property type="entry name" value="PKS_PP"/>
    <property type="match status" value="1"/>
</dbReference>
<dbReference type="FunFam" id="3.40.50.12780:FF:000012">
    <property type="entry name" value="Non-ribosomal peptide synthetase"/>
    <property type="match status" value="1"/>
</dbReference>
<dbReference type="GO" id="GO:0043041">
    <property type="term" value="P:amino acid activation for nonribosomal peptide biosynthetic process"/>
    <property type="evidence" value="ECO:0007669"/>
    <property type="project" value="TreeGrafter"/>
</dbReference>
<dbReference type="InterPro" id="IPR009081">
    <property type="entry name" value="PP-bd_ACP"/>
</dbReference>
<reference evidence="5 6" key="2">
    <citation type="submission" date="2018-03" db="EMBL/GenBank/DDBJ databases">
        <title>The ancient ancestry and fast evolution of plastids.</title>
        <authorList>
            <person name="Moore K.R."/>
            <person name="Magnabosco C."/>
            <person name="Momper L."/>
            <person name="Gold D.A."/>
            <person name="Bosak T."/>
            <person name="Fournier G.P."/>
        </authorList>
    </citation>
    <scope>NUCLEOTIDE SEQUENCE [LARGE SCALE GENOMIC DNA]</scope>
    <source>
        <strain evidence="5 6">CCAP 1448/3</strain>
    </source>
</reference>
<dbReference type="SUPFAM" id="SSF47336">
    <property type="entry name" value="ACP-like"/>
    <property type="match status" value="1"/>
</dbReference>
<gene>
    <name evidence="5" type="ORF">C7B64_16705</name>
</gene>
<dbReference type="SUPFAM" id="SSF56801">
    <property type="entry name" value="Acetyl-CoA synthetase-like"/>
    <property type="match status" value="1"/>
</dbReference>
<dbReference type="SUPFAM" id="SSF52777">
    <property type="entry name" value="CoA-dependent acyltransferases"/>
    <property type="match status" value="2"/>
</dbReference>
<dbReference type="Gene3D" id="3.30.300.30">
    <property type="match status" value="1"/>
</dbReference>
<evidence type="ECO:0000313" key="5">
    <source>
        <dbReference type="EMBL" id="PSB01759.1"/>
    </source>
</evidence>
<dbReference type="Pfam" id="PF13193">
    <property type="entry name" value="AMP-binding_C"/>
    <property type="match status" value="1"/>
</dbReference>
<dbReference type="EMBL" id="PVWJ01000090">
    <property type="protein sequence ID" value="PSB01759.1"/>
    <property type="molecule type" value="Genomic_DNA"/>
</dbReference>
<dbReference type="Gene3D" id="3.40.50.12780">
    <property type="entry name" value="N-terminal domain of ligase-like"/>
    <property type="match status" value="1"/>
</dbReference>